<sequence length="97" mass="10651">MFPAGTFGGDDILLILDNRGKYSLSGGAVEKPVHGTWTIEKNGRHTLLRLSSRSQGGNWLFGVRSKDTLQAVDEDKLNVLERPLNATEDAGILTREK</sequence>
<dbReference type="eggNOG" id="ENOG5030241">
    <property type="taxonomic scope" value="Bacteria"/>
</dbReference>
<evidence type="ECO:0000313" key="1">
    <source>
        <dbReference type="EMBL" id="ETF03442.1"/>
    </source>
</evidence>
<proteinExistence type="predicted"/>
<dbReference type="Proteomes" id="UP000018733">
    <property type="component" value="Unassembled WGS sequence"/>
</dbReference>
<organism evidence="1 2">
    <name type="scientific">Advenella kashmirensis W13003</name>
    <dbReference type="NCBI Taxonomy" id="1424334"/>
    <lineage>
        <taxon>Bacteria</taxon>
        <taxon>Pseudomonadati</taxon>
        <taxon>Pseudomonadota</taxon>
        <taxon>Betaproteobacteria</taxon>
        <taxon>Burkholderiales</taxon>
        <taxon>Alcaligenaceae</taxon>
    </lineage>
</organism>
<keyword evidence="2" id="KW-1185">Reference proteome</keyword>
<gene>
    <name evidence="1" type="ORF">W822_06575</name>
</gene>
<dbReference type="PATRIC" id="fig|1424334.3.peg.1311"/>
<comment type="caution">
    <text evidence="1">The sequence shown here is derived from an EMBL/GenBank/DDBJ whole genome shotgun (WGS) entry which is preliminary data.</text>
</comment>
<dbReference type="AlphaFoldDB" id="V8QUW8"/>
<name>V8QUW8_9BURK</name>
<accession>V8QUW8</accession>
<evidence type="ECO:0000313" key="2">
    <source>
        <dbReference type="Proteomes" id="UP000018733"/>
    </source>
</evidence>
<reference evidence="1 2" key="1">
    <citation type="journal article" date="2014" name="Genome Announc.">
        <title>Draft Genome Sequence of Advenella kashmirensis Strain W13003, a Polycyclic Aromatic Hydrocarbon-Degrading Bacterium.</title>
        <authorList>
            <person name="Wang X."/>
            <person name="Jin D."/>
            <person name="Zhou L."/>
            <person name="Wu L."/>
            <person name="An W."/>
            <person name="Zhao L."/>
        </authorList>
    </citation>
    <scope>NUCLEOTIDE SEQUENCE [LARGE SCALE GENOMIC DNA]</scope>
    <source>
        <strain evidence="1 2">W13003</strain>
    </source>
</reference>
<dbReference type="HOGENOM" id="CLU_2340547_0_0_4"/>
<dbReference type="EMBL" id="AYXT01000009">
    <property type="protein sequence ID" value="ETF03442.1"/>
    <property type="molecule type" value="Genomic_DNA"/>
</dbReference>
<protein>
    <submittedName>
        <fullName evidence="1">Uncharacterized protein</fullName>
    </submittedName>
</protein>